<protein>
    <submittedName>
        <fullName evidence="2">Uncharacterized protein</fullName>
    </submittedName>
</protein>
<feature type="region of interest" description="Disordered" evidence="1">
    <location>
        <begin position="120"/>
        <end position="139"/>
    </location>
</feature>
<evidence type="ECO:0000313" key="2">
    <source>
        <dbReference type="EnsemblMetazoa" id="MESCA002425-PA"/>
    </source>
</evidence>
<dbReference type="AlphaFoldDB" id="T1GGB1"/>
<keyword evidence="3" id="KW-1185">Reference proteome</keyword>
<proteinExistence type="predicted"/>
<sequence length="194" mass="19540">MALLSLRKNEELYFLVGQQGENACVKMFGVVDIECAEENNPILRHKSKIEQLKRAGIRNGAGGGGGASYVFLKNSANKLVPLVVAAGGGGLGFGKYLDENFQHGRGIVDEEESGYSGSTIGEILNSRKPGGEGGGWRAGKDTALGAGNGAALLQGSRGGISCYSGSNENGSPTKLIGQGGFGGGGGGCDTGGAG</sequence>
<reference evidence="3" key="1">
    <citation type="submission" date="2013-02" db="EMBL/GenBank/DDBJ databases">
        <authorList>
            <person name="Hughes D."/>
        </authorList>
    </citation>
    <scope>NUCLEOTIDE SEQUENCE</scope>
    <source>
        <strain>Durham</strain>
        <strain evidence="3">NC isolate 2 -- Noor lab</strain>
    </source>
</reference>
<evidence type="ECO:0000256" key="1">
    <source>
        <dbReference type="SAM" id="MobiDB-lite"/>
    </source>
</evidence>
<dbReference type="EMBL" id="CAQQ02027943">
    <property type="status" value="NOT_ANNOTATED_CDS"/>
    <property type="molecule type" value="Genomic_DNA"/>
</dbReference>
<dbReference type="STRING" id="36166.T1GGB1"/>
<accession>T1GGB1</accession>
<organism evidence="2 3">
    <name type="scientific">Megaselia scalaris</name>
    <name type="common">Humpbacked fly</name>
    <name type="synonym">Phora scalaris</name>
    <dbReference type="NCBI Taxonomy" id="36166"/>
    <lineage>
        <taxon>Eukaryota</taxon>
        <taxon>Metazoa</taxon>
        <taxon>Ecdysozoa</taxon>
        <taxon>Arthropoda</taxon>
        <taxon>Hexapoda</taxon>
        <taxon>Insecta</taxon>
        <taxon>Pterygota</taxon>
        <taxon>Neoptera</taxon>
        <taxon>Endopterygota</taxon>
        <taxon>Diptera</taxon>
        <taxon>Brachycera</taxon>
        <taxon>Muscomorpha</taxon>
        <taxon>Platypezoidea</taxon>
        <taxon>Phoridae</taxon>
        <taxon>Megaseliini</taxon>
        <taxon>Megaselia</taxon>
    </lineage>
</organism>
<reference evidence="2" key="2">
    <citation type="submission" date="2015-06" db="UniProtKB">
        <authorList>
            <consortium name="EnsemblMetazoa"/>
        </authorList>
    </citation>
    <scope>IDENTIFICATION</scope>
</reference>
<name>T1GGB1_MEGSC</name>
<dbReference type="EnsemblMetazoa" id="MESCA002425-RA">
    <property type="protein sequence ID" value="MESCA002425-PA"/>
    <property type="gene ID" value="MESCA002425"/>
</dbReference>
<dbReference type="HOGENOM" id="CLU_1405734_0_0_1"/>
<dbReference type="Proteomes" id="UP000015102">
    <property type="component" value="Unassembled WGS sequence"/>
</dbReference>
<evidence type="ECO:0000313" key="3">
    <source>
        <dbReference type="Proteomes" id="UP000015102"/>
    </source>
</evidence>